<organism evidence="1 2">
    <name type="scientific">Pseudoalteromonas rubra</name>
    <dbReference type="NCBI Taxonomy" id="43658"/>
    <lineage>
        <taxon>Bacteria</taxon>
        <taxon>Pseudomonadati</taxon>
        <taxon>Pseudomonadota</taxon>
        <taxon>Gammaproteobacteria</taxon>
        <taxon>Alteromonadales</taxon>
        <taxon>Pseudoalteromonadaceae</taxon>
        <taxon>Pseudoalteromonas</taxon>
    </lineage>
</organism>
<gene>
    <name evidence="1" type="ORF">PRUB_a3437</name>
</gene>
<proteinExistence type="predicted"/>
<evidence type="ECO:0000313" key="2">
    <source>
        <dbReference type="Proteomes" id="UP000016480"/>
    </source>
</evidence>
<protein>
    <submittedName>
        <fullName evidence="1">Uncharacterized protein</fullName>
    </submittedName>
</protein>
<evidence type="ECO:0000313" key="1">
    <source>
        <dbReference type="EMBL" id="KAF7783616.1"/>
    </source>
</evidence>
<comment type="caution">
    <text evidence="1">The sequence shown here is derived from an EMBL/GenBank/DDBJ whole genome shotgun (WGS) entry which is preliminary data.</text>
</comment>
<dbReference type="EMBL" id="AHCD03000043">
    <property type="protein sequence ID" value="KAF7783616.1"/>
    <property type="molecule type" value="Genomic_DNA"/>
</dbReference>
<sequence length="39" mass="4564">MLVMVDKLPALRVILNAEDLDELNKLAAKLFWFRGRLHL</sequence>
<reference evidence="1 2" key="1">
    <citation type="journal article" date="2012" name="J. Bacteriol.">
        <title>Genome sequence of the cycloprodigiosin-producing bacterial strain Pseudoalteromonas rubra ATCC 29570(T).</title>
        <authorList>
            <person name="Xie B.B."/>
            <person name="Shu Y.L."/>
            <person name="Qin Q.L."/>
            <person name="Rong J.C."/>
            <person name="Zhang X.Y."/>
            <person name="Chen X.L."/>
            <person name="Zhou B.C."/>
            <person name="Zhang Y.Z."/>
        </authorList>
    </citation>
    <scope>NUCLEOTIDE SEQUENCE [LARGE SCALE GENOMIC DNA]</scope>
    <source>
        <strain evidence="1 2">DSM 6842</strain>
    </source>
</reference>
<name>A0A8T0C2V9_9GAMM</name>
<dbReference type="Proteomes" id="UP000016480">
    <property type="component" value="Unassembled WGS sequence"/>
</dbReference>
<dbReference type="AlphaFoldDB" id="A0A8T0C2V9"/>
<accession>A0A8T0C2V9</accession>